<proteinExistence type="predicted"/>
<dbReference type="Gene3D" id="1.10.4010.10">
    <property type="entry name" value="Type II deoxyuridine triphosphatase"/>
    <property type="match status" value="1"/>
</dbReference>
<dbReference type="InterPro" id="IPR014871">
    <property type="entry name" value="dUTPase/dCTP_pyrophosphatase"/>
</dbReference>
<sequence length="150" mass="16791">MQMQSVSDDSLPASIKSRLQTHLQPIVSNSELTSVYSATQETGVKDMFYFPLRDTRNAIATFRNVIELAQHYRFETITEGVIASAHDLDFNLVAYYIAKHTLNCIRQLGGYKNGSYVKVKAGVEDNVLLHDCICNIACEEVLDESSHTNS</sequence>
<organism evidence="1">
    <name type="scientific">Lygus hesperus</name>
    <name type="common">Western plant bug</name>
    <dbReference type="NCBI Taxonomy" id="30085"/>
    <lineage>
        <taxon>Eukaryota</taxon>
        <taxon>Metazoa</taxon>
        <taxon>Ecdysozoa</taxon>
        <taxon>Arthropoda</taxon>
        <taxon>Hexapoda</taxon>
        <taxon>Insecta</taxon>
        <taxon>Pterygota</taxon>
        <taxon>Neoptera</taxon>
        <taxon>Paraneoptera</taxon>
        <taxon>Hemiptera</taxon>
        <taxon>Heteroptera</taxon>
        <taxon>Panheteroptera</taxon>
        <taxon>Cimicomorpha</taxon>
        <taxon>Miridae</taxon>
        <taxon>Mirini</taxon>
        <taxon>Lygus</taxon>
    </lineage>
</organism>
<accession>A0A0A9XNF0</accession>
<name>A0A0A9XNF0_LYGHE</name>
<dbReference type="AlphaFoldDB" id="A0A0A9XNF0"/>
<evidence type="ECO:0000313" key="1">
    <source>
        <dbReference type="EMBL" id="JAG18600.1"/>
    </source>
</evidence>
<dbReference type="EMBL" id="GBHO01025004">
    <property type="protein sequence ID" value="JAG18600.1"/>
    <property type="molecule type" value="Transcribed_RNA"/>
</dbReference>
<reference evidence="1" key="2">
    <citation type="submission" date="2014-07" db="EMBL/GenBank/DDBJ databases">
        <authorList>
            <person name="Hull J."/>
        </authorList>
    </citation>
    <scope>NUCLEOTIDE SEQUENCE</scope>
</reference>
<dbReference type="SUPFAM" id="SSF101386">
    <property type="entry name" value="all-alpha NTP pyrophosphatases"/>
    <property type="match status" value="1"/>
</dbReference>
<reference evidence="1" key="1">
    <citation type="journal article" date="2014" name="PLoS ONE">
        <title>Transcriptome-Based Identification of ABC Transporters in the Western Tarnished Plant Bug Lygus hesperus.</title>
        <authorList>
            <person name="Hull J.J."/>
            <person name="Chaney K."/>
            <person name="Geib S.M."/>
            <person name="Fabrick J.A."/>
            <person name="Brent C.S."/>
            <person name="Walsh D."/>
            <person name="Lavine L.C."/>
        </authorList>
    </citation>
    <scope>NUCLEOTIDE SEQUENCE</scope>
</reference>
<gene>
    <name evidence="1" type="primary">MYLIP</name>
    <name evidence="1" type="ORF">CM83_24895</name>
</gene>
<dbReference type="Pfam" id="PF08761">
    <property type="entry name" value="dUTPase_2"/>
    <property type="match status" value="1"/>
</dbReference>
<protein>
    <submittedName>
        <fullName evidence="1">E3 ubiquitin-protein ligase MYLIP</fullName>
    </submittedName>
</protein>